<evidence type="ECO:0000313" key="3">
    <source>
        <dbReference type="EMBL" id="AXC15442.1"/>
    </source>
</evidence>
<protein>
    <submittedName>
        <fullName evidence="3">Plasmid related protein</fullName>
    </submittedName>
</protein>
<dbReference type="SUPFAM" id="SSF53335">
    <property type="entry name" value="S-adenosyl-L-methionine-dependent methyltransferases"/>
    <property type="match status" value="1"/>
</dbReference>
<dbReference type="Pfam" id="PF19587">
    <property type="entry name" value="DUF6094"/>
    <property type="match status" value="1"/>
</dbReference>
<dbReference type="KEGG" id="abas:ACPOL_6198"/>
<dbReference type="Proteomes" id="UP000253606">
    <property type="component" value="Chromosome"/>
</dbReference>
<evidence type="ECO:0000256" key="1">
    <source>
        <dbReference type="SAM" id="MobiDB-lite"/>
    </source>
</evidence>
<accession>A0A2Z5G832</accession>
<dbReference type="AlphaFoldDB" id="A0A2Z5G832"/>
<feature type="domain" description="DUF6094" evidence="2">
    <location>
        <begin position="42"/>
        <end position="221"/>
    </location>
</feature>
<evidence type="ECO:0000259" key="2">
    <source>
        <dbReference type="Pfam" id="PF19587"/>
    </source>
</evidence>
<gene>
    <name evidence="3" type="ORF">ACPOL_6198</name>
</gene>
<sequence length="393" mass="43536">MVVGRFPPTSQCGAATICCTSGQIMLYSTHSVCSFTMEARMRTVARLKLGYYPLPSEEGSRLRRILQLPVESASVLDPCAGTGAALLQITEGENVVRYAVELDASRAQACQEAGINTIHGNLFDVQAKSGSFSLLYLNPPYDSEVASSGNKRMELRFLQKTFRWLVLGGVLVMVVPHGQLEGCTDLLADAFTGFQVLRLSDPESVRFDQVVLIAVRARIKDTDYERNREQLISAIWTGSMPILTGSEAPYMIPPTTMVEIQHRGLPLDEIEDLVLSSSAWAKVRPYVLPREEASVGRPITPLHGGHVGLLCTAGLLNGVFGSGEDRHIARWRTVKYVTTFEEKIEGYTEIHKRERFSNELALVYEDGRTLILTDEKKKEKRDDAERTSPARAA</sequence>
<reference evidence="3 4" key="1">
    <citation type="journal article" date="2018" name="Front. Microbiol.">
        <title>Hydrolytic Capabilities as a Key to Environmental Success: Chitinolytic and Cellulolytic Acidobacteria From Acidic Sub-arctic Soils and Boreal Peatlands.</title>
        <authorList>
            <person name="Belova S.E."/>
            <person name="Ravin N.V."/>
            <person name="Pankratov T.A."/>
            <person name="Rakitin A.L."/>
            <person name="Ivanova A.A."/>
            <person name="Beletsky A.V."/>
            <person name="Mardanov A.V."/>
            <person name="Sinninghe Damste J.S."/>
            <person name="Dedysh S.N."/>
        </authorList>
    </citation>
    <scope>NUCLEOTIDE SEQUENCE [LARGE SCALE GENOMIC DNA]</scope>
    <source>
        <strain evidence="3 4">SBC82</strain>
    </source>
</reference>
<dbReference type="Gene3D" id="3.40.50.150">
    <property type="entry name" value="Vaccinia Virus protein VP39"/>
    <property type="match status" value="1"/>
</dbReference>
<dbReference type="InterPro" id="IPR029063">
    <property type="entry name" value="SAM-dependent_MTases_sf"/>
</dbReference>
<name>A0A2Z5G832_9BACT</name>
<dbReference type="EMBL" id="CP030840">
    <property type="protein sequence ID" value="AXC15442.1"/>
    <property type="molecule type" value="Genomic_DNA"/>
</dbReference>
<organism evidence="3 4">
    <name type="scientific">Acidisarcina polymorpha</name>
    <dbReference type="NCBI Taxonomy" id="2211140"/>
    <lineage>
        <taxon>Bacteria</taxon>
        <taxon>Pseudomonadati</taxon>
        <taxon>Acidobacteriota</taxon>
        <taxon>Terriglobia</taxon>
        <taxon>Terriglobales</taxon>
        <taxon>Acidobacteriaceae</taxon>
        <taxon>Acidisarcina</taxon>
    </lineage>
</organism>
<keyword evidence="4" id="KW-1185">Reference proteome</keyword>
<dbReference type="InterPro" id="IPR046076">
    <property type="entry name" value="DUF6094"/>
</dbReference>
<dbReference type="PRINTS" id="PR00507">
    <property type="entry name" value="N12N6MTFRASE"/>
</dbReference>
<feature type="region of interest" description="Disordered" evidence="1">
    <location>
        <begin position="374"/>
        <end position="393"/>
    </location>
</feature>
<evidence type="ECO:0000313" key="4">
    <source>
        <dbReference type="Proteomes" id="UP000253606"/>
    </source>
</evidence>
<proteinExistence type="predicted"/>
<dbReference type="CDD" id="cd02440">
    <property type="entry name" value="AdoMet_MTases"/>
    <property type="match status" value="1"/>
</dbReference>